<protein>
    <submittedName>
        <fullName evidence="1">Uncharacterized protein</fullName>
    </submittedName>
</protein>
<sequence length="100" mass="10766">MGAKEHQRKRRCQQNVLLDRAGRAVGTWNEKTAWFKKAGSQAPSSSGGYKAVPNLGPTVLDSGMMLTVSVCRAGRCVATESGLERGREGKRLVAQGCRGF</sequence>
<proteinExistence type="predicted"/>
<comment type="caution">
    <text evidence="1">The sequence shown here is derived from an EMBL/GenBank/DDBJ whole genome shotgun (WGS) entry which is preliminary data.</text>
</comment>
<accession>A0A166TLJ8</accession>
<gene>
    <name evidence="1" type="ORF">CT0861_06745</name>
</gene>
<dbReference type="Proteomes" id="UP000076552">
    <property type="component" value="Unassembled WGS sequence"/>
</dbReference>
<keyword evidence="2" id="KW-1185">Reference proteome</keyword>
<dbReference type="EMBL" id="LFIV01000062">
    <property type="protein sequence ID" value="KZL72234.1"/>
    <property type="molecule type" value="Genomic_DNA"/>
</dbReference>
<evidence type="ECO:0000313" key="1">
    <source>
        <dbReference type="EMBL" id="KZL72234.1"/>
    </source>
</evidence>
<name>A0A166TLJ8_9PEZI</name>
<evidence type="ECO:0000313" key="2">
    <source>
        <dbReference type="Proteomes" id="UP000076552"/>
    </source>
</evidence>
<dbReference type="AlphaFoldDB" id="A0A166TLJ8"/>
<reference evidence="1 2" key="1">
    <citation type="submission" date="2015-06" db="EMBL/GenBank/DDBJ databases">
        <title>Survival trade-offs in plant roots during colonization by closely related pathogenic and mutualistic fungi.</title>
        <authorList>
            <person name="Hacquard S."/>
            <person name="Kracher B."/>
            <person name="Hiruma K."/>
            <person name="Weinman A."/>
            <person name="Muench P."/>
            <person name="Garrido Oter R."/>
            <person name="Ver Loren van Themaat E."/>
            <person name="Dallerey J.-F."/>
            <person name="Damm U."/>
            <person name="Henrissat B."/>
            <person name="Lespinet O."/>
            <person name="Thon M."/>
            <person name="Kemen E."/>
            <person name="McHardy A.C."/>
            <person name="Schulze-Lefert P."/>
            <person name="O'Connell R.J."/>
        </authorList>
    </citation>
    <scope>NUCLEOTIDE SEQUENCE [LARGE SCALE GENOMIC DNA]</scope>
    <source>
        <strain evidence="1 2">0861</strain>
    </source>
</reference>
<organism evidence="1 2">
    <name type="scientific">Colletotrichum tofieldiae</name>
    <dbReference type="NCBI Taxonomy" id="708197"/>
    <lineage>
        <taxon>Eukaryota</taxon>
        <taxon>Fungi</taxon>
        <taxon>Dikarya</taxon>
        <taxon>Ascomycota</taxon>
        <taxon>Pezizomycotina</taxon>
        <taxon>Sordariomycetes</taxon>
        <taxon>Hypocreomycetidae</taxon>
        <taxon>Glomerellales</taxon>
        <taxon>Glomerellaceae</taxon>
        <taxon>Colletotrichum</taxon>
        <taxon>Colletotrichum spaethianum species complex</taxon>
    </lineage>
</organism>